<dbReference type="PANTHER" id="PTHR45682:SF1">
    <property type="entry name" value="DUAL SPECIFICITY PROTEIN PHOSPHATASE 3"/>
    <property type="match status" value="1"/>
</dbReference>
<evidence type="ECO:0000256" key="7">
    <source>
        <dbReference type="RuleBase" id="RU366038"/>
    </source>
</evidence>
<comment type="function">
    <text evidence="7">Dual specificity phosphatase able to dephosphorylate phosphotyrosine, phosphoserine and phosphothreonine residues, with a preference for phosphotyrosine as a substrate.</text>
</comment>
<dbReference type="PRINTS" id="PR01908">
    <property type="entry name" value="ADSPHPHTASE"/>
</dbReference>
<reference evidence="10" key="1">
    <citation type="submission" date="2014-12" db="EMBL/GenBank/DDBJ databases">
        <title>Insight into the proteome of Arion vulgaris.</title>
        <authorList>
            <person name="Aradska J."/>
            <person name="Bulat T."/>
            <person name="Smidak R."/>
            <person name="Sarate P."/>
            <person name="Gangsoo J."/>
            <person name="Sialana F."/>
            <person name="Bilban M."/>
            <person name="Lubec G."/>
        </authorList>
    </citation>
    <scope>NUCLEOTIDE SEQUENCE</scope>
    <source>
        <tissue evidence="10">Skin</tissue>
    </source>
</reference>
<evidence type="ECO:0000313" key="10">
    <source>
        <dbReference type="EMBL" id="CEK89142.1"/>
    </source>
</evidence>
<evidence type="ECO:0000256" key="5">
    <source>
        <dbReference type="ARBA" id="ARBA00048336"/>
    </source>
</evidence>
<comment type="catalytic activity">
    <reaction evidence="4 7">
        <text>O-phospho-L-seryl-[protein] + H2O = L-seryl-[protein] + phosphate</text>
        <dbReference type="Rhea" id="RHEA:20629"/>
        <dbReference type="Rhea" id="RHEA-COMP:9863"/>
        <dbReference type="Rhea" id="RHEA-COMP:11604"/>
        <dbReference type="ChEBI" id="CHEBI:15377"/>
        <dbReference type="ChEBI" id="CHEBI:29999"/>
        <dbReference type="ChEBI" id="CHEBI:43474"/>
        <dbReference type="ChEBI" id="CHEBI:83421"/>
        <dbReference type="EC" id="3.1.3.16"/>
    </reaction>
</comment>
<dbReference type="InterPro" id="IPR020405">
    <property type="entry name" value="Atypical_DUSP_subfamA"/>
</dbReference>
<dbReference type="PANTHER" id="PTHR45682">
    <property type="entry name" value="AGAP008228-PA"/>
    <property type="match status" value="1"/>
</dbReference>
<dbReference type="GO" id="GO:0008138">
    <property type="term" value="F:protein tyrosine/serine/threonine phosphatase activity"/>
    <property type="evidence" value="ECO:0007669"/>
    <property type="project" value="UniProtKB-UniRule"/>
</dbReference>
<dbReference type="InterPro" id="IPR000340">
    <property type="entry name" value="Dual-sp_phosphatase_cat-dom"/>
</dbReference>
<dbReference type="SMART" id="SM00195">
    <property type="entry name" value="DSPc"/>
    <property type="match status" value="1"/>
</dbReference>
<keyword evidence="3 7" id="KW-0904">Protein phosphatase</keyword>
<dbReference type="Gene3D" id="3.90.190.10">
    <property type="entry name" value="Protein tyrosine phosphatase superfamily"/>
    <property type="match status" value="1"/>
</dbReference>
<feature type="active site" description="Phosphocysteine intermediate" evidence="6">
    <location>
        <position position="128"/>
    </location>
</feature>
<feature type="domain" description="Tyrosine-protein phosphatase" evidence="8">
    <location>
        <begin position="30"/>
        <end position="183"/>
    </location>
</feature>
<evidence type="ECO:0000256" key="3">
    <source>
        <dbReference type="ARBA" id="ARBA00022912"/>
    </source>
</evidence>
<keyword evidence="2 7" id="KW-0378">Hydrolase</keyword>
<evidence type="ECO:0000259" key="9">
    <source>
        <dbReference type="PROSITE" id="PS50056"/>
    </source>
</evidence>
<dbReference type="SUPFAM" id="SSF52799">
    <property type="entry name" value="(Phosphotyrosine protein) phosphatases II"/>
    <property type="match status" value="1"/>
</dbReference>
<evidence type="ECO:0000256" key="6">
    <source>
        <dbReference type="PIRSR" id="PIRSR620405-1"/>
    </source>
</evidence>
<accession>A0A0B7B8A4</accession>
<dbReference type="PROSITE" id="PS00383">
    <property type="entry name" value="TYR_PHOSPHATASE_1"/>
    <property type="match status" value="1"/>
</dbReference>
<name>A0A0B7B8A4_9EUPU</name>
<feature type="domain" description="Tyrosine specific protein phosphatases" evidence="9">
    <location>
        <begin position="105"/>
        <end position="162"/>
    </location>
</feature>
<dbReference type="GO" id="GO:0005737">
    <property type="term" value="C:cytoplasm"/>
    <property type="evidence" value="ECO:0007669"/>
    <property type="project" value="TreeGrafter"/>
</dbReference>
<dbReference type="GO" id="GO:0004725">
    <property type="term" value="F:protein tyrosine phosphatase activity"/>
    <property type="evidence" value="ECO:0007669"/>
    <property type="project" value="UniProtKB-EC"/>
</dbReference>
<dbReference type="GO" id="GO:0043409">
    <property type="term" value="P:negative regulation of MAPK cascade"/>
    <property type="evidence" value="ECO:0007669"/>
    <property type="project" value="TreeGrafter"/>
</dbReference>
<proteinExistence type="inferred from homology"/>
<evidence type="ECO:0000256" key="2">
    <source>
        <dbReference type="ARBA" id="ARBA00022801"/>
    </source>
</evidence>
<dbReference type="InterPro" id="IPR000387">
    <property type="entry name" value="Tyr_Pase_dom"/>
</dbReference>
<sequence>MNTLFDDDRPCTIQELDNIITAPTGGLTLYPSRAYDEVYDGIFVGEGDSARSVNCMIRLAVTHVLNAALGEDRFHVNTNSDTYKRANIQFLGIEATDFINCDLSKHFVLAADFIQCGLQGGGKVFVHCVQGASRSATLVVAYLMIKKHMVVQDALRLIREKREVCPNHGFLQQLCNLNEELKKSGHFSSK</sequence>
<comment type="catalytic activity">
    <reaction evidence="7">
        <text>O-phospho-L-tyrosyl-[protein] + H2O = L-tyrosyl-[protein] + phosphate</text>
        <dbReference type="Rhea" id="RHEA:10684"/>
        <dbReference type="Rhea" id="RHEA-COMP:10136"/>
        <dbReference type="Rhea" id="RHEA-COMP:20101"/>
        <dbReference type="ChEBI" id="CHEBI:15377"/>
        <dbReference type="ChEBI" id="CHEBI:43474"/>
        <dbReference type="ChEBI" id="CHEBI:46858"/>
        <dbReference type="ChEBI" id="CHEBI:61978"/>
        <dbReference type="EC" id="3.1.3.48"/>
    </reaction>
</comment>
<dbReference type="PROSITE" id="PS50056">
    <property type="entry name" value="TYR_PHOSPHATASE_2"/>
    <property type="match status" value="1"/>
</dbReference>
<dbReference type="Pfam" id="PF00782">
    <property type="entry name" value="DSPc"/>
    <property type="match status" value="1"/>
</dbReference>
<dbReference type="EC" id="3.1.3.48" evidence="7"/>
<evidence type="ECO:0000259" key="8">
    <source>
        <dbReference type="PROSITE" id="PS50054"/>
    </source>
</evidence>
<evidence type="ECO:0000256" key="4">
    <source>
        <dbReference type="ARBA" id="ARBA00047761"/>
    </source>
</evidence>
<dbReference type="GO" id="GO:0033549">
    <property type="term" value="F:MAP kinase phosphatase activity"/>
    <property type="evidence" value="ECO:0007669"/>
    <property type="project" value="TreeGrafter"/>
</dbReference>
<comment type="similarity">
    <text evidence="1 7">Belongs to the protein-tyrosine phosphatase family. Non-receptor class dual specificity subfamily.</text>
</comment>
<dbReference type="InterPro" id="IPR016130">
    <property type="entry name" value="Tyr_Pase_AS"/>
</dbReference>
<dbReference type="InterPro" id="IPR029021">
    <property type="entry name" value="Prot-tyrosine_phosphatase-like"/>
</dbReference>
<evidence type="ECO:0000256" key="1">
    <source>
        <dbReference type="ARBA" id="ARBA00008601"/>
    </source>
</evidence>
<dbReference type="PROSITE" id="PS50054">
    <property type="entry name" value="TYR_PHOSPHATASE_DUAL"/>
    <property type="match status" value="1"/>
</dbReference>
<dbReference type="AlphaFoldDB" id="A0A0B7B8A4"/>
<gene>
    <name evidence="10" type="primary">ORF169224</name>
</gene>
<protein>
    <recommendedName>
        <fullName evidence="7">Dual specificity protein phosphatase</fullName>
        <ecNumber evidence="7">3.1.3.16</ecNumber>
        <ecNumber evidence="7">3.1.3.48</ecNumber>
    </recommendedName>
</protein>
<dbReference type="EMBL" id="HACG01042277">
    <property type="protein sequence ID" value="CEK89142.1"/>
    <property type="molecule type" value="Transcribed_RNA"/>
</dbReference>
<comment type="catalytic activity">
    <reaction evidence="5 7">
        <text>O-phospho-L-threonyl-[protein] + H2O = L-threonyl-[protein] + phosphate</text>
        <dbReference type="Rhea" id="RHEA:47004"/>
        <dbReference type="Rhea" id="RHEA-COMP:11060"/>
        <dbReference type="Rhea" id="RHEA-COMP:11605"/>
        <dbReference type="ChEBI" id="CHEBI:15377"/>
        <dbReference type="ChEBI" id="CHEBI:30013"/>
        <dbReference type="ChEBI" id="CHEBI:43474"/>
        <dbReference type="ChEBI" id="CHEBI:61977"/>
        <dbReference type="EC" id="3.1.3.16"/>
    </reaction>
</comment>
<dbReference type="GO" id="GO:0004722">
    <property type="term" value="F:protein serine/threonine phosphatase activity"/>
    <property type="evidence" value="ECO:0007669"/>
    <property type="project" value="UniProtKB-EC"/>
</dbReference>
<dbReference type="EC" id="3.1.3.16" evidence="7"/>
<dbReference type="InterPro" id="IPR020422">
    <property type="entry name" value="TYR_PHOSPHATASE_DUAL_dom"/>
</dbReference>
<organism evidence="10">
    <name type="scientific">Arion vulgaris</name>
    <dbReference type="NCBI Taxonomy" id="1028688"/>
    <lineage>
        <taxon>Eukaryota</taxon>
        <taxon>Metazoa</taxon>
        <taxon>Spiralia</taxon>
        <taxon>Lophotrochozoa</taxon>
        <taxon>Mollusca</taxon>
        <taxon>Gastropoda</taxon>
        <taxon>Heterobranchia</taxon>
        <taxon>Euthyneura</taxon>
        <taxon>Panpulmonata</taxon>
        <taxon>Eupulmonata</taxon>
        <taxon>Stylommatophora</taxon>
        <taxon>Helicina</taxon>
        <taxon>Arionoidea</taxon>
        <taxon>Arionidae</taxon>
        <taxon>Arion</taxon>
    </lineage>
</organism>
<dbReference type="PRINTS" id="PR01909">
    <property type="entry name" value="ADSPHPHTASEA"/>
</dbReference>